<dbReference type="Pfam" id="PF00685">
    <property type="entry name" value="Sulfotransfer_1"/>
    <property type="match status" value="1"/>
</dbReference>
<accession>A0ABY5L7M9</accession>
<dbReference type="InterPro" id="IPR000863">
    <property type="entry name" value="Sulfotransferase_dom"/>
</dbReference>
<keyword evidence="5" id="KW-1185">Reference proteome</keyword>
<organism evidence="4 5">
    <name type="scientific">Sphingomonas qomolangmaensis</name>
    <dbReference type="NCBI Taxonomy" id="2918765"/>
    <lineage>
        <taxon>Bacteria</taxon>
        <taxon>Pseudomonadati</taxon>
        <taxon>Pseudomonadota</taxon>
        <taxon>Alphaproteobacteria</taxon>
        <taxon>Sphingomonadales</taxon>
        <taxon>Sphingomonadaceae</taxon>
        <taxon>Sphingomonas</taxon>
    </lineage>
</organism>
<evidence type="ECO:0000259" key="3">
    <source>
        <dbReference type="Pfam" id="PF00685"/>
    </source>
</evidence>
<dbReference type="InterPro" id="IPR027417">
    <property type="entry name" value="P-loop_NTPase"/>
</dbReference>
<dbReference type="RefSeq" id="WP_256506280.1">
    <property type="nucleotide sequence ID" value="NZ_CP101740.1"/>
</dbReference>
<evidence type="ECO:0000313" key="5">
    <source>
        <dbReference type="Proteomes" id="UP001058533"/>
    </source>
</evidence>
<reference evidence="4" key="1">
    <citation type="submission" date="2022-07" db="EMBL/GenBank/DDBJ databases">
        <title>Sphingomonas sp. nov., a novel bacterium isolated from the north slope of the Mount Everest.</title>
        <authorList>
            <person name="Cui X."/>
            <person name="Liu Y."/>
        </authorList>
    </citation>
    <scope>NUCLEOTIDE SEQUENCE</scope>
    <source>
        <strain evidence="4">S5-59</strain>
    </source>
</reference>
<keyword evidence="2" id="KW-0808">Transferase</keyword>
<dbReference type="Gene3D" id="3.40.50.300">
    <property type="entry name" value="P-loop containing nucleotide triphosphate hydrolases"/>
    <property type="match status" value="1"/>
</dbReference>
<protein>
    <submittedName>
        <fullName evidence="4">Sulfotransferase domain-containing protein</fullName>
    </submittedName>
</protein>
<evidence type="ECO:0000256" key="2">
    <source>
        <dbReference type="ARBA" id="ARBA00022679"/>
    </source>
</evidence>
<sequence length="299" mass="33065">MKRTIWLASYPKSGNTWFRMLIANLGRSEPADINALPSRGGIASGRAMFDSAMLFPSALLTHDECDRMRPMVYRSGAMHAWRDPDEEDAGEGIGGVHFIKTHDGWTIGDDGVPLLGGAAAAAGAILIVRDPRAVAASLAHHEARSIDDTIGFMGSRTSAFCGRDDRLHRQLRQRLLGWSAFHASWLDQAELPVHCVRYEDMHADPAARLAAALDFAGVAADRDTIARAVEFARFDALTAQEREKGFREAPPSRVDRAFFRRGRADGWRDELSTGQRRAIERDHHAMMQRLGYHADPPPA</sequence>
<comment type="similarity">
    <text evidence="1">Belongs to the sulfotransferase 1 family.</text>
</comment>
<proteinExistence type="inferred from homology"/>
<dbReference type="Proteomes" id="UP001058533">
    <property type="component" value="Chromosome"/>
</dbReference>
<dbReference type="PANTHER" id="PTHR11783">
    <property type="entry name" value="SULFOTRANSFERASE SULT"/>
    <property type="match status" value="1"/>
</dbReference>
<evidence type="ECO:0000313" key="4">
    <source>
        <dbReference type="EMBL" id="UUL82447.1"/>
    </source>
</evidence>
<evidence type="ECO:0000256" key="1">
    <source>
        <dbReference type="ARBA" id="ARBA00005771"/>
    </source>
</evidence>
<name>A0ABY5L7M9_9SPHN</name>
<gene>
    <name evidence="4" type="ORF">NMP03_14960</name>
</gene>
<dbReference type="EMBL" id="CP101740">
    <property type="protein sequence ID" value="UUL82447.1"/>
    <property type="molecule type" value="Genomic_DNA"/>
</dbReference>
<feature type="domain" description="Sulfotransferase" evidence="3">
    <location>
        <begin position="125"/>
        <end position="290"/>
    </location>
</feature>
<dbReference type="SUPFAM" id="SSF52540">
    <property type="entry name" value="P-loop containing nucleoside triphosphate hydrolases"/>
    <property type="match status" value="1"/>
</dbReference>